<keyword evidence="3" id="KW-1133">Transmembrane helix</keyword>
<feature type="transmembrane region" description="Helical" evidence="3">
    <location>
        <begin position="867"/>
        <end position="885"/>
    </location>
</feature>
<dbReference type="AlphaFoldDB" id="A0A517X189"/>
<feature type="transmembrane region" description="Helical" evidence="3">
    <location>
        <begin position="292"/>
        <end position="315"/>
    </location>
</feature>
<feature type="transmembrane region" description="Helical" evidence="3">
    <location>
        <begin position="346"/>
        <end position="366"/>
    </location>
</feature>
<keyword evidence="1" id="KW-0853">WD repeat</keyword>
<accession>A0A517X189</accession>
<dbReference type="PANTHER" id="PTHR19879:SF1">
    <property type="entry name" value="CANNONBALL-RELATED"/>
    <property type="match status" value="1"/>
</dbReference>
<evidence type="ECO:0000256" key="3">
    <source>
        <dbReference type="SAM" id="Phobius"/>
    </source>
</evidence>
<feature type="transmembrane region" description="Helical" evidence="3">
    <location>
        <begin position="254"/>
        <end position="272"/>
    </location>
</feature>
<sequence length="1125" mass="124585">METEDVLLQHDKPRQLKNNSMTKPEKALPDSTYTTQANRLRVQAVIKRLGIVEQMKALPAELPYEDCVPEWLGDLQKADPAIDTTNALEALNEAAAAVGCNLRQSLKLIIEKSPDIALNSDEIRSRLMQACPERGFLISLLVRAIDSGVVADLLRLDDPRKYELISSRCIAQLKDNSLDVDLSDWILSTWSVALGVPVSSDQIAPYKQKFSMFNAAFAVLLGVVLLRQLFWYLWAIDEQNRWREGFTNATWCGFWAAVIGALFAIFFFRIAIPITPMKHVFDSITDRHSVILAVWGAALCSGATGVTLVVVESILPPTWNSLVATCFGIILGVAVILLFKQRAVKYLLIALLVVLGAYYLDVIAFYDEDPEALLHFTCFMPGGDALFLLLSCFTGSIIPGLIVFQSYGRWKSEPQNRFQSLSSVKKNWNPVIAVDRFGEKCVFTDGESCYIQTQAAELAPIWKHSWRITAISFAPSGAFFASASCDATACVWCWEDNANIAVLYGHATSVTAIGWSSCGSLLATGTASGTILVWDATKWKSISHLSLGPGIVTSIAFDIHDRNTCFVCFDNGRVCRIDVVTNSMSCEALFEVGNSVLMTLVPSFDLLVIAGTHGISSVTSENLTLVVQASFHTSNDGPDEISAVIALEYDAESDEVLICTSEGTHCWDLKSEFTRELSCDSRIATLAVAAAENKLFGIQSHSIQESPTPYLVHRNGDMLSRYNKSPCEPAGEPKKGNVFTELIERHLESAQYSVYERNRNGFIVRAVLVLFSTVGAYGLFGMAGWGVGGSFQMLSAAIFYESSDPTDFDNFSIVMTRAWREGMSSGWHICGITGMFFVLLASIISMISRWHAEIVRIYGELGILGGIRWLILPATVLCYVVSTSWTNWVLHFLLNELFWILFISLFGWSIGIVIATCIVIRVHVLNNLGHQSFSTDLNKFSGMSFGASHMIATVIIGLPIVLFSFGLTLLEYPTSMAISALMQISPEGTTSGRGTLPNTFEGIPGNPVPIDLLWNDFETRPTWAEEEYVGRNFMIEGFMTSRYPVFRISDSTTGKDMVHCEFGYQDFELIKENRFLNDFIEAGGQYVQIKDGQRVRVSGICVGLDERGLVLFEKCRINRSIFQQK</sequence>
<keyword evidence="3" id="KW-0472">Membrane</keyword>
<gene>
    <name evidence="4" type="ORF">V202x_46920</name>
</gene>
<protein>
    <submittedName>
        <fullName evidence="4">WD domain, G-beta repeat</fullName>
    </submittedName>
</protein>
<evidence type="ECO:0000313" key="5">
    <source>
        <dbReference type="Proteomes" id="UP000318384"/>
    </source>
</evidence>
<dbReference type="InterPro" id="IPR001680">
    <property type="entry name" value="WD40_rpt"/>
</dbReference>
<keyword evidence="5" id="KW-1185">Reference proteome</keyword>
<feature type="repeat" description="WD" evidence="1">
    <location>
        <begin position="461"/>
        <end position="492"/>
    </location>
</feature>
<keyword evidence="3" id="KW-0812">Transmembrane</keyword>
<evidence type="ECO:0000256" key="1">
    <source>
        <dbReference type="PROSITE-ProRule" id="PRU00221"/>
    </source>
</evidence>
<dbReference type="GO" id="GO:0006367">
    <property type="term" value="P:transcription initiation at RNA polymerase II promoter"/>
    <property type="evidence" value="ECO:0007669"/>
    <property type="project" value="TreeGrafter"/>
</dbReference>
<reference evidence="4 5" key="1">
    <citation type="submission" date="2019-03" db="EMBL/GenBank/DDBJ databases">
        <title>Deep-cultivation of Planctomycetes and their phenomic and genomic characterization uncovers novel biology.</title>
        <authorList>
            <person name="Wiegand S."/>
            <person name="Jogler M."/>
            <person name="Boedeker C."/>
            <person name="Pinto D."/>
            <person name="Vollmers J."/>
            <person name="Rivas-Marin E."/>
            <person name="Kohn T."/>
            <person name="Peeters S.H."/>
            <person name="Heuer A."/>
            <person name="Rast P."/>
            <person name="Oberbeckmann S."/>
            <person name="Bunk B."/>
            <person name="Jeske O."/>
            <person name="Meyerdierks A."/>
            <person name="Storesund J.E."/>
            <person name="Kallscheuer N."/>
            <person name="Luecker S."/>
            <person name="Lage O.M."/>
            <person name="Pohl T."/>
            <person name="Merkel B.J."/>
            <person name="Hornburger P."/>
            <person name="Mueller R.-W."/>
            <person name="Bruemmer F."/>
            <person name="Labrenz M."/>
            <person name="Spormann A.M."/>
            <person name="Op den Camp H."/>
            <person name="Overmann J."/>
            <person name="Amann R."/>
            <person name="Jetten M.S.M."/>
            <person name="Mascher T."/>
            <person name="Medema M.H."/>
            <person name="Devos D.P."/>
            <person name="Kaster A.-K."/>
            <person name="Ovreas L."/>
            <person name="Rohde M."/>
            <person name="Galperin M.Y."/>
            <person name="Jogler C."/>
        </authorList>
    </citation>
    <scope>NUCLEOTIDE SEQUENCE [LARGE SCALE GENOMIC DNA]</scope>
    <source>
        <strain evidence="4 5">V202</strain>
    </source>
</reference>
<evidence type="ECO:0000313" key="4">
    <source>
        <dbReference type="EMBL" id="QDU11273.1"/>
    </source>
</evidence>
<feature type="transmembrane region" description="Helical" evidence="3">
    <location>
        <begin position="386"/>
        <end position="407"/>
    </location>
</feature>
<feature type="transmembrane region" description="Helical" evidence="3">
    <location>
        <begin position="945"/>
        <end position="970"/>
    </location>
</feature>
<dbReference type="PROSITE" id="PS50294">
    <property type="entry name" value="WD_REPEATS_REGION"/>
    <property type="match status" value="1"/>
</dbReference>
<evidence type="ECO:0000256" key="2">
    <source>
        <dbReference type="SAM" id="MobiDB-lite"/>
    </source>
</evidence>
<proteinExistence type="predicted"/>
<dbReference type="Gene3D" id="2.130.10.10">
    <property type="entry name" value="YVTN repeat-like/Quinoprotein amine dehydrogenase"/>
    <property type="match status" value="1"/>
</dbReference>
<feature type="transmembrane region" description="Helical" evidence="3">
    <location>
        <begin position="897"/>
        <end position="924"/>
    </location>
</feature>
<dbReference type="InterPro" id="IPR036322">
    <property type="entry name" value="WD40_repeat_dom_sf"/>
</dbReference>
<feature type="repeat" description="WD" evidence="1">
    <location>
        <begin position="503"/>
        <end position="544"/>
    </location>
</feature>
<dbReference type="Proteomes" id="UP000318384">
    <property type="component" value="Chromosome"/>
</dbReference>
<feature type="transmembrane region" description="Helical" evidence="3">
    <location>
        <begin position="825"/>
        <end position="847"/>
    </location>
</feature>
<feature type="transmembrane region" description="Helical" evidence="3">
    <location>
        <begin position="321"/>
        <end position="339"/>
    </location>
</feature>
<dbReference type="SUPFAM" id="SSF50978">
    <property type="entry name" value="WD40 repeat-like"/>
    <property type="match status" value="1"/>
</dbReference>
<feature type="transmembrane region" description="Helical" evidence="3">
    <location>
        <begin position="212"/>
        <end position="234"/>
    </location>
</feature>
<feature type="region of interest" description="Disordered" evidence="2">
    <location>
        <begin position="1"/>
        <end position="31"/>
    </location>
</feature>
<organism evidence="4 5">
    <name type="scientific">Gimesia aquarii</name>
    <dbReference type="NCBI Taxonomy" id="2527964"/>
    <lineage>
        <taxon>Bacteria</taxon>
        <taxon>Pseudomonadati</taxon>
        <taxon>Planctomycetota</taxon>
        <taxon>Planctomycetia</taxon>
        <taxon>Planctomycetales</taxon>
        <taxon>Planctomycetaceae</taxon>
        <taxon>Gimesia</taxon>
    </lineage>
</organism>
<dbReference type="SMART" id="SM00320">
    <property type="entry name" value="WD40"/>
    <property type="match status" value="3"/>
</dbReference>
<dbReference type="InterPro" id="IPR015943">
    <property type="entry name" value="WD40/YVTN_repeat-like_dom_sf"/>
</dbReference>
<dbReference type="EMBL" id="CP037422">
    <property type="protein sequence ID" value="QDU11273.1"/>
    <property type="molecule type" value="Genomic_DNA"/>
</dbReference>
<dbReference type="Pfam" id="PF00400">
    <property type="entry name" value="WD40"/>
    <property type="match status" value="2"/>
</dbReference>
<feature type="transmembrane region" description="Helical" evidence="3">
    <location>
        <begin position="762"/>
        <end position="785"/>
    </location>
</feature>
<dbReference type="PANTHER" id="PTHR19879">
    <property type="entry name" value="TRANSCRIPTION INITIATION FACTOR TFIID"/>
    <property type="match status" value="1"/>
</dbReference>
<dbReference type="PROSITE" id="PS50082">
    <property type="entry name" value="WD_REPEATS_2"/>
    <property type="match status" value="2"/>
</dbReference>
<name>A0A517X189_9PLAN</name>